<evidence type="ECO:0000313" key="5">
    <source>
        <dbReference type="Proteomes" id="UP001500751"/>
    </source>
</evidence>
<protein>
    <recommendedName>
        <fullName evidence="3">PknH-like extracellular domain-containing protein</fullName>
    </recommendedName>
</protein>
<dbReference type="EMBL" id="BAAAQN010000009">
    <property type="protein sequence ID" value="GAA2023003.1"/>
    <property type="molecule type" value="Genomic_DNA"/>
</dbReference>
<dbReference type="RefSeq" id="WP_344665304.1">
    <property type="nucleotide sequence ID" value="NZ_BAAAQN010000009.1"/>
</dbReference>
<name>A0ABP5FBD0_9ACTN</name>
<dbReference type="Proteomes" id="UP001500751">
    <property type="component" value="Unassembled WGS sequence"/>
</dbReference>
<feature type="chain" id="PRO_5045038195" description="PknH-like extracellular domain-containing protein" evidence="2">
    <location>
        <begin position="25"/>
        <end position="227"/>
    </location>
</feature>
<dbReference type="Gene3D" id="3.40.1000.70">
    <property type="entry name" value="PknH-like extracellular domain"/>
    <property type="match status" value="1"/>
</dbReference>
<dbReference type="InterPro" id="IPR026954">
    <property type="entry name" value="PknH-like_Extracell"/>
</dbReference>
<keyword evidence="5" id="KW-1185">Reference proteome</keyword>
<evidence type="ECO:0000256" key="1">
    <source>
        <dbReference type="SAM" id="MobiDB-lite"/>
    </source>
</evidence>
<dbReference type="InterPro" id="IPR038232">
    <property type="entry name" value="PknH-like_Extracell_sf"/>
</dbReference>
<gene>
    <name evidence="4" type="ORF">GCM10009839_20620</name>
</gene>
<dbReference type="Pfam" id="PF14032">
    <property type="entry name" value="PknH_C"/>
    <property type="match status" value="1"/>
</dbReference>
<feature type="region of interest" description="Disordered" evidence="1">
    <location>
        <begin position="21"/>
        <end position="45"/>
    </location>
</feature>
<reference evidence="5" key="1">
    <citation type="journal article" date="2019" name="Int. J. Syst. Evol. Microbiol.">
        <title>The Global Catalogue of Microorganisms (GCM) 10K type strain sequencing project: providing services to taxonomists for standard genome sequencing and annotation.</title>
        <authorList>
            <consortium name="The Broad Institute Genomics Platform"/>
            <consortium name="The Broad Institute Genome Sequencing Center for Infectious Disease"/>
            <person name="Wu L."/>
            <person name="Ma J."/>
        </authorList>
    </citation>
    <scope>NUCLEOTIDE SEQUENCE [LARGE SCALE GENOMIC DNA]</scope>
    <source>
        <strain evidence="5">JCM 16014</strain>
    </source>
</reference>
<feature type="domain" description="PknH-like extracellular" evidence="3">
    <location>
        <begin position="43"/>
        <end position="219"/>
    </location>
</feature>
<feature type="signal peptide" evidence="2">
    <location>
        <begin position="1"/>
        <end position="24"/>
    </location>
</feature>
<sequence length="227" mass="23006">MPRAASFALASAFALTLGTTSACGSTDSRTPKPSTSAPPTTLTESDLHTRLLTVNDLPTGFTVDTDATDTNGTISSTDPHCKPLVDLMNSDGKPPTATAATNTSFTKSELGPNVATGLASFPSTQTAETLLTTISTAMKTCTTLTETDKDGSSYDFGVAALPFPETGDGSSATRMSADIGGYPAQVDIVVVRIGSTLLYVANTGLGGTDSGLTQDVVARAVGKVEGG</sequence>
<evidence type="ECO:0000313" key="4">
    <source>
        <dbReference type="EMBL" id="GAA2023003.1"/>
    </source>
</evidence>
<organism evidence="4 5">
    <name type="scientific">Catenulispora yoronensis</name>
    <dbReference type="NCBI Taxonomy" id="450799"/>
    <lineage>
        <taxon>Bacteria</taxon>
        <taxon>Bacillati</taxon>
        <taxon>Actinomycetota</taxon>
        <taxon>Actinomycetes</taxon>
        <taxon>Catenulisporales</taxon>
        <taxon>Catenulisporaceae</taxon>
        <taxon>Catenulispora</taxon>
    </lineage>
</organism>
<keyword evidence="2" id="KW-0732">Signal</keyword>
<proteinExistence type="predicted"/>
<comment type="caution">
    <text evidence="4">The sequence shown here is derived from an EMBL/GenBank/DDBJ whole genome shotgun (WGS) entry which is preliminary data.</text>
</comment>
<evidence type="ECO:0000256" key="2">
    <source>
        <dbReference type="SAM" id="SignalP"/>
    </source>
</evidence>
<evidence type="ECO:0000259" key="3">
    <source>
        <dbReference type="Pfam" id="PF14032"/>
    </source>
</evidence>
<feature type="compositionally biased region" description="Low complexity" evidence="1">
    <location>
        <begin position="31"/>
        <end position="44"/>
    </location>
</feature>
<accession>A0ABP5FBD0</accession>
<dbReference type="PROSITE" id="PS51257">
    <property type="entry name" value="PROKAR_LIPOPROTEIN"/>
    <property type="match status" value="1"/>
</dbReference>